<organism evidence="1 2">
    <name type="scientific">Pseudomonas putida (strain DOT-T1E)</name>
    <dbReference type="NCBI Taxonomy" id="1196325"/>
    <lineage>
        <taxon>Bacteria</taxon>
        <taxon>Pseudomonadati</taxon>
        <taxon>Pseudomonadota</taxon>
        <taxon>Gammaproteobacteria</taxon>
        <taxon>Pseudomonadales</taxon>
        <taxon>Pseudomonadaceae</taxon>
        <taxon>Pseudomonas</taxon>
    </lineage>
</organism>
<keyword evidence="1" id="KW-0614">Plasmid</keyword>
<dbReference type="AlphaFoldDB" id="G0WPE1"/>
<evidence type="ECO:0000313" key="1">
    <source>
        <dbReference type="EMBL" id="AEK25411.1"/>
    </source>
</evidence>
<dbReference type="Proteomes" id="UP000006503">
    <property type="component" value="Plasmid pGRT1"/>
</dbReference>
<name>G0WPE1_PSEPT</name>
<proteinExistence type="predicted"/>
<accession>G0WPE1</accession>
<geneLocation type="plasmid" evidence="1 2">
    <name>pGRT1</name>
</geneLocation>
<reference evidence="2" key="2">
    <citation type="journal article" date="2013" name="Microb. Biotechnol.">
        <title>Metabolic potential of the organic-solvent tolerant Pseudomonas putida DOT-T1E deduced from its annotated genome.</title>
        <authorList>
            <person name="Udaondo Z."/>
            <person name="Molina L."/>
            <person name="Daniels C."/>
            <person name="Gomez M.J."/>
            <person name="Molina-Henares M.A."/>
            <person name="Matilla M.A."/>
            <person name="Roca A."/>
            <person name="Fernandez M."/>
            <person name="Duque E."/>
            <person name="Segura A."/>
            <person name="Ramos J.L."/>
        </authorList>
    </citation>
    <scope>NUCLEOTIDE SEQUENCE [LARGE SCALE GENOMIC DNA]</scope>
    <source>
        <strain evidence="2">DOT-T1E</strain>
        <plasmid>Plasmid pGRT1</plasmid>
    </source>
</reference>
<reference evidence="1 2" key="1">
    <citation type="journal article" date="2011" name="Environ. Microbiol.">
        <title>The pGRT1 plasmid of Pseudomonas putida DOT-T1E encodes functions relevant for survival under harsh conditions in the environment.</title>
        <authorList>
            <person name="Molina L."/>
            <person name="Duque E."/>
            <person name="Gomez M.J."/>
            <person name="Krell T."/>
            <person name="Lacal J."/>
            <person name="Garcia-Puente A."/>
            <person name="Garcia V."/>
            <person name="Matilla M.A."/>
            <person name="Ramos J.L."/>
            <person name="Segura A."/>
        </authorList>
    </citation>
    <scope>NUCLEOTIDE SEQUENCE [LARGE SCALE GENOMIC DNA]</scope>
    <source>
        <strain evidence="1 2">DOT-T1E</strain>
        <plasmid evidence="2">Plasmid pGRT1</plasmid>
    </source>
</reference>
<dbReference type="EMBL" id="HM626202">
    <property type="protein sequence ID" value="AEK25411.1"/>
    <property type="molecule type" value="Genomic_DNA"/>
</dbReference>
<sequence length="188" mass="20663">MTVPEISAYIALTHICFSQGKAMQVLEKERLLQIYDEEIEAAYAELLDAFMNMLTLGVGEPRSMAGRCGARVAAAHKRCKRGLVFSELVIARDAGLDITPTVAEHVCERLIGRGVDFRKALTFFGTPGRTAAQKSGVVQEDMASIEAQLSQQVSLLIYEMSVIRERHKEEYGDRVEAAVKELQGNSGA</sequence>
<evidence type="ECO:0000313" key="2">
    <source>
        <dbReference type="Proteomes" id="UP000006503"/>
    </source>
</evidence>
<protein>
    <submittedName>
        <fullName evidence="1">Uncharacterized protein</fullName>
    </submittedName>
</protein>